<reference evidence="3" key="1">
    <citation type="submission" date="2023-07" db="EMBL/GenBank/DDBJ databases">
        <title>30 novel species of actinomycetes from the DSMZ collection.</title>
        <authorList>
            <person name="Nouioui I."/>
        </authorList>
    </citation>
    <scope>NUCLEOTIDE SEQUENCE [LARGE SCALE GENOMIC DNA]</scope>
    <source>
        <strain evidence="3">DSM 45834</strain>
    </source>
</reference>
<keyword evidence="3" id="KW-1185">Reference proteome</keyword>
<dbReference type="InterPro" id="IPR037465">
    <property type="entry name" value="YlxR"/>
</dbReference>
<dbReference type="Pfam" id="PF04296">
    <property type="entry name" value="YlxR"/>
    <property type="match status" value="1"/>
</dbReference>
<dbReference type="InterPro" id="IPR007393">
    <property type="entry name" value="YlxR_dom"/>
</dbReference>
<organism evidence="2 3">
    <name type="scientific">Pseudonocardia charpentierae</name>
    <dbReference type="NCBI Taxonomy" id="3075545"/>
    <lineage>
        <taxon>Bacteria</taxon>
        <taxon>Bacillati</taxon>
        <taxon>Actinomycetota</taxon>
        <taxon>Actinomycetes</taxon>
        <taxon>Pseudonocardiales</taxon>
        <taxon>Pseudonocardiaceae</taxon>
        <taxon>Pseudonocardia</taxon>
    </lineage>
</organism>
<dbReference type="EMBL" id="JAVREJ010000010">
    <property type="protein sequence ID" value="MDT0351012.1"/>
    <property type="molecule type" value="Genomic_DNA"/>
</dbReference>
<protein>
    <submittedName>
        <fullName evidence="2">YlxR family protein</fullName>
    </submittedName>
</protein>
<accession>A0ABU2NBQ8</accession>
<dbReference type="InterPro" id="IPR035931">
    <property type="entry name" value="YlxR-like_sf"/>
</dbReference>
<evidence type="ECO:0000259" key="1">
    <source>
        <dbReference type="Pfam" id="PF04296"/>
    </source>
</evidence>
<evidence type="ECO:0000313" key="3">
    <source>
        <dbReference type="Proteomes" id="UP001183202"/>
    </source>
</evidence>
<dbReference type="SUPFAM" id="SSF64376">
    <property type="entry name" value="YlxR-like"/>
    <property type="match status" value="1"/>
</dbReference>
<dbReference type="PANTHER" id="PTHR34215:SF1">
    <property type="entry name" value="YLXR DOMAIN-CONTAINING PROTEIN"/>
    <property type="match status" value="1"/>
</dbReference>
<sequence length="68" mass="7681">MADDLLRVVAVDGMVIPDPRRRLPGRGAWLHPLPECLSRAERRSAFPRALRVPGPLDVDQVRSFLQHT</sequence>
<dbReference type="Gene3D" id="3.30.1230.10">
    <property type="entry name" value="YlxR-like"/>
    <property type="match status" value="1"/>
</dbReference>
<comment type="caution">
    <text evidence="2">The sequence shown here is derived from an EMBL/GenBank/DDBJ whole genome shotgun (WGS) entry which is preliminary data.</text>
</comment>
<dbReference type="Proteomes" id="UP001183202">
    <property type="component" value="Unassembled WGS sequence"/>
</dbReference>
<dbReference type="PANTHER" id="PTHR34215">
    <property type="entry name" value="BLL0784 PROTEIN"/>
    <property type="match status" value="1"/>
</dbReference>
<gene>
    <name evidence="2" type="ORF">RM445_15895</name>
</gene>
<feature type="domain" description="YlxR" evidence="1">
    <location>
        <begin position="3"/>
        <end position="55"/>
    </location>
</feature>
<evidence type="ECO:0000313" key="2">
    <source>
        <dbReference type="EMBL" id="MDT0351012.1"/>
    </source>
</evidence>
<name>A0ABU2NBQ8_9PSEU</name>
<proteinExistence type="predicted"/>